<evidence type="ECO:0000256" key="1">
    <source>
        <dbReference type="SAM" id="MobiDB-lite"/>
    </source>
</evidence>
<dbReference type="HOGENOM" id="CLU_400061_0_0_1"/>
<dbReference type="EMBL" id="KL198136">
    <property type="protein sequence ID" value="KDQ06450.1"/>
    <property type="molecule type" value="Genomic_DNA"/>
</dbReference>
<feature type="compositionally biased region" description="Polar residues" evidence="1">
    <location>
        <begin position="330"/>
        <end position="348"/>
    </location>
</feature>
<dbReference type="OrthoDB" id="2749024at2759"/>
<feature type="compositionally biased region" description="Basic and acidic residues" evidence="1">
    <location>
        <begin position="304"/>
        <end position="315"/>
    </location>
</feature>
<accession>A0A067LVZ7</accession>
<feature type="region of interest" description="Disordered" evidence="1">
    <location>
        <begin position="57"/>
        <end position="383"/>
    </location>
</feature>
<dbReference type="Pfam" id="PF20149">
    <property type="entry name" value="DUF6532"/>
    <property type="match status" value="1"/>
</dbReference>
<feature type="compositionally biased region" description="Polar residues" evidence="1">
    <location>
        <begin position="356"/>
        <end position="383"/>
    </location>
</feature>
<sequence length="688" mass="74355">MPRAAKKHNEIFDPPDTPVDSAMNSTNPSSPANSSGVAQFPSRIPSLTAISLIGRTQRQAKKNALERAVWLPAGSQKRAASPTESDNKRGAKRTRKANGKKPKRGKKNKKKGPGDSNAPTESDDSATLSESDPLADELPGTKQNTSALATDPASMMGKFTNRTPRAIDYEPGNTASAEEGELDNPSETDDKASQDEDTENDTAEESPESDIDEVVRKERSALEMPVWTKKTQSLHPAASAPSARSTDDADAILTSTTNFTNHSSQKPITSCTAKPSAREDSAHKSRIPGVIVLSSSDEGPAAEKPSRTKGKEKMRTTSALSKRKEKATLETPSWKSNTTHNESPSNNRPKPRPATQKRNVSISSALGTLTVKTEPSESRLTNTSTVGRWPEVTNLVLPPPTAPDKRLRLLQQTDVIQEIVRNAIDEYSINILTINAFPDGISKTTLLTTALYRGAETLRAAEVAGSVEAVGAGDVLARLQADRAYRSALASLPDNRIGDIRKGFKKAAETLVMEHYGFGKEGVDTVPIVQNLLYNDTYIYPGNNAQRQVKSGLPYTHHCVIAFLHDKFFDGAASFVKSHLQLFNKDGAAAIPAPMVALAAASISIAIVQWASGRYVSVGDFTAEVVSNIYHDHIATLGDLAENDNHYYQKLMQKIYILAMGGVKPKPKKQIVKIDIASLIQAFAEEEG</sequence>
<feature type="compositionally biased region" description="Low complexity" evidence="1">
    <location>
        <begin position="21"/>
        <end position="35"/>
    </location>
</feature>
<feature type="compositionally biased region" description="Polar residues" evidence="1">
    <location>
        <begin position="117"/>
        <end position="130"/>
    </location>
</feature>
<dbReference type="InParanoid" id="A0A067LVZ7"/>
<evidence type="ECO:0000313" key="4">
    <source>
        <dbReference type="Proteomes" id="UP000027195"/>
    </source>
</evidence>
<dbReference type="STRING" id="930990.A0A067LVZ7"/>
<gene>
    <name evidence="3" type="ORF">BOTBODRAFT_181603</name>
</gene>
<feature type="compositionally biased region" description="Acidic residues" evidence="1">
    <location>
        <begin position="195"/>
        <end position="212"/>
    </location>
</feature>
<feature type="compositionally biased region" description="Acidic residues" evidence="1">
    <location>
        <begin position="178"/>
        <end position="187"/>
    </location>
</feature>
<feature type="compositionally biased region" description="Polar residues" evidence="1">
    <location>
        <begin position="253"/>
        <end position="273"/>
    </location>
</feature>
<feature type="compositionally biased region" description="Basic residues" evidence="1">
    <location>
        <begin position="90"/>
        <end position="111"/>
    </location>
</feature>
<evidence type="ECO:0000313" key="3">
    <source>
        <dbReference type="EMBL" id="KDQ06450.1"/>
    </source>
</evidence>
<dbReference type="AlphaFoldDB" id="A0A067LVZ7"/>
<protein>
    <recommendedName>
        <fullName evidence="2">DUF6532 domain-containing protein</fullName>
    </recommendedName>
</protein>
<feature type="region of interest" description="Disordered" evidence="1">
    <location>
        <begin position="1"/>
        <end position="40"/>
    </location>
</feature>
<organism evidence="3 4">
    <name type="scientific">Botryobasidium botryosum (strain FD-172 SS1)</name>
    <dbReference type="NCBI Taxonomy" id="930990"/>
    <lineage>
        <taxon>Eukaryota</taxon>
        <taxon>Fungi</taxon>
        <taxon>Dikarya</taxon>
        <taxon>Basidiomycota</taxon>
        <taxon>Agaricomycotina</taxon>
        <taxon>Agaricomycetes</taxon>
        <taxon>Cantharellales</taxon>
        <taxon>Botryobasidiaceae</taxon>
        <taxon>Botryobasidium</taxon>
    </lineage>
</organism>
<evidence type="ECO:0000259" key="2">
    <source>
        <dbReference type="Pfam" id="PF20149"/>
    </source>
</evidence>
<proteinExistence type="predicted"/>
<name>A0A067LVZ7_BOTB1</name>
<reference evidence="4" key="1">
    <citation type="journal article" date="2014" name="Proc. Natl. Acad. Sci. U.S.A.">
        <title>Extensive sampling of basidiomycete genomes demonstrates inadequacy of the white-rot/brown-rot paradigm for wood decay fungi.</title>
        <authorList>
            <person name="Riley R."/>
            <person name="Salamov A.A."/>
            <person name="Brown D.W."/>
            <person name="Nagy L.G."/>
            <person name="Floudas D."/>
            <person name="Held B.W."/>
            <person name="Levasseur A."/>
            <person name="Lombard V."/>
            <person name="Morin E."/>
            <person name="Otillar R."/>
            <person name="Lindquist E.A."/>
            <person name="Sun H."/>
            <person name="LaButti K.M."/>
            <person name="Schmutz J."/>
            <person name="Jabbour D."/>
            <person name="Luo H."/>
            <person name="Baker S.E."/>
            <person name="Pisabarro A.G."/>
            <person name="Walton J.D."/>
            <person name="Blanchette R.A."/>
            <person name="Henrissat B."/>
            <person name="Martin F."/>
            <person name="Cullen D."/>
            <person name="Hibbett D.S."/>
            <person name="Grigoriev I.V."/>
        </authorList>
    </citation>
    <scope>NUCLEOTIDE SEQUENCE [LARGE SCALE GENOMIC DNA]</scope>
    <source>
        <strain evidence="4">FD-172 SS1</strain>
    </source>
</reference>
<feature type="domain" description="DUF6532" evidence="2">
    <location>
        <begin position="423"/>
        <end position="639"/>
    </location>
</feature>
<keyword evidence="4" id="KW-1185">Reference proteome</keyword>
<dbReference type="InterPro" id="IPR045341">
    <property type="entry name" value="DUF6532"/>
</dbReference>
<dbReference type="Proteomes" id="UP000027195">
    <property type="component" value="Unassembled WGS sequence"/>
</dbReference>